<sequence>MSENPDFVPPPAKDPRPRPQYGELAPEGWTWQPPQGEVGVEPAPAPIVGAGAGGPPRANQPIIPAAPSEPHKQYQRGQPSWPAKRTAPRWDRPLTIGLLAFGLLATLYGAFSLGALPDAMQLIYTQQGLGTYTPTANIGPLTTVGAVTVVFVWLATTAVSIGLLLRHRRAFYVPIIGGAVSTVVLFSFMLAAMLGDQTLINFLSQQ</sequence>
<feature type="transmembrane region" description="Helical" evidence="2">
    <location>
        <begin position="94"/>
        <end position="116"/>
    </location>
</feature>
<dbReference type="OrthoDB" id="5125658at2"/>
<comment type="caution">
    <text evidence="3">The sequence shown here is derived from an EMBL/GenBank/DDBJ whole genome shotgun (WGS) entry which is preliminary data.</text>
</comment>
<organism evidence="3 4">
    <name type="scientific">Cryobacterium lyxosi</name>
    <dbReference type="NCBI Taxonomy" id="1259228"/>
    <lineage>
        <taxon>Bacteria</taxon>
        <taxon>Bacillati</taxon>
        <taxon>Actinomycetota</taxon>
        <taxon>Actinomycetes</taxon>
        <taxon>Micrococcales</taxon>
        <taxon>Microbacteriaceae</taxon>
        <taxon>Cryobacterium</taxon>
    </lineage>
</organism>
<evidence type="ECO:0000313" key="3">
    <source>
        <dbReference type="EMBL" id="TFD27159.1"/>
    </source>
</evidence>
<dbReference type="EMBL" id="SOGT01000006">
    <property type="protein sequence ID" value="TFD27159.1"/>
    <property type="molecule type" value="Genomic_DNA"/>
</dbReference>
<proteinExistence type="predicted"/>
<name>A0A4R8ZG15_9MICO</name>
<dbReference type="AlphaFoldDB" id="A0A4R8ZG15"/>
<dbReference type="InterPro" id="IPR046231">
    <property type="entry name" value="DUF6264"/>
</dbReference>
<feature type="compositionally biased region" description="Low complexity" evidence="1">
    <location>
        <begin position="38"/>
        <end position="49"/>
    </location>
</feature>
<gene>
    <name evidence="3" type="ORF">E3T27_05000</name>
</gene>
<protein>
    <submittedName>
        <fullName evidence="3">Uncharacterized protein</fullName>
    </submittedName>
</protein>
<keyword evidence="2" id="KW-1133">Transmembrane helix</keyword>
<dbReference type="Pfam" id="PF19779">
    <property type="entry name" value="DUF6264"/>
    <property type="match status" value="1"/>
</dbReference>
<keyword evidence="2" id="KW-0472">Membrane</keyword>
<feature type="region of interest" description="Disordered" evidence="1">
    <location>
        <begin position="1"/>
        <end position="58"/>
    </location>
</feature>
<accession>A0A4R8ZG15</accession>
<evidence type="ECO:0000313" key="4">
    <source>
        <dbReference type="Proteomes" id="UP000298424"/>
    </source>
</evidence>
<keyword evidence="2" id="KW-0812">Transmembrane</keyword>
<dbReference type="RefSeq" id="WP_134571804.1">
    <property type="nucleotide sequence ID" value="NZ_SOGT01000006.1"/>
</dbReference>
<dbReference type="Proteomes" id="UP000298424">
    <property type="component" value="Unassembled WGS sequence"/>
</dbReference>
<keyword evidence="4" id="KW-1185">Reference proteome</keyword>
<evidence type="ECO:0000256" key="2">
    <source>
        <dbReference type="SAM" id="Phobius"/>
    </source>
</evidence>
<feature type="transmembrane region" description="Helical" evidence="2">
    <location>
        <begin position="136"/>
        <end position="164"/>
    </location>
</feature>
<evidence type="ECO:0000256" key="1">
    <source>
        <dbReference type="SAM" id="MobiDB-lite"/>
    </source>
</evidence>
<feature type="transmembrane region" description="Helical" evidence="2">
    <location>
        <begin position="171"/>
        <end position="194"/>
    </location>
</feature>
<reference evidence="3 4" key="1">
    <citation type="submission" date="2019-03" db="EMBL/GenBank/DDBJ databases">
        <title>Genomics of glacier-inhabiting Cryobacterium strains.</title>
        <authorList>
            <person name="Liu Q."/>
            <person name="Xin Y.-H."/>
        </authorList>
    </citation>
    <scope>NUCLEOTIDE SEQUENCE [LARGE SCALE GENOMIC DNA]</scope>
    <source>
        <strain evidence="3 4">TMT1-1</strain>
    </source>
</reference>